<keyword evidence="3" id="KW-1185">Reference proteome</keyword>
<name>A0AAX4PFE5_9CHLO</name>
<protein>
    <submittedName>
        <fullName evidence="2">Uncharacterized protein</fullName>
    </submittedName>
</protein>
<accession>A0AAX4PFE5</accession>
<evidence type="ECO:0000313" key="2">
    <source>
        <dbReference type="EMBL" id="WZN64648.1"/>
    </source>
</evidence>
<feature type="region of interest" description="Disordered" evidence="1">
    <location>
        <begin position="191"/>
        <end position="241"/>
    </location>
</feature>
<evidence type="ECO:0000256" key="1">
    <source>
        <dbReference type="SAM" id="MobiDB-lite"/>
    </source>
</evidence>
<dbReference type="AlphaFoldDB" id="A0AAX4PFE5"/>
<gene>
    <name evidence="2" type="ORF">HKI87_10g62050</name>
</gene>
<dbReference type="EMBL" id="CP151510">
    <property type="protein sequence ID" value="WZN64648.1"/>
    <property type="molecule type" value="Genomic_DNA"/>
</dbReference>
<dbReference type="Proteomes" id="UP001472866">
    <property type="component" value="Chromosome 10"/>
</dbReference>
<proteinExistence type="predicted"/>
<reference evidence="2 3" key="1">
    <citation type="submission" date="2024-03" db="EMBL/GenBank/DDBJ databases">
        <title>Complete genome sequence of the green alga Chloropicon roscoffensis RCC1871.</title>
        <authorList>
            <person name="Lemieux C."/>
            <person name="Pombert J.-F."/>
            <person name="Otis C."/>
            <person name="Turmel M."/>
        </authorList>
    </citation>
    <scope>NUCLEOTIDE SEQUENCE [LARGE SCALE GENOMIC DNA]</scope>
    <source>
        <strain evidence="2 3">RCC1871</strain>
    </source>
</reference>
<organism evidence="2 3">
    <name type="scientific">Chloropicon roscoffensis</name>
    <dbReference type="NCBI Taxonomy" id="1461544"/>
    <lineage>
        <taxon>Eukaryota</taxon>
        <taxon>Viridiplantae</taxon>
        <taxon>Chlorophyta</taxon>
        <taxon>Chloropicophyceae</taxon>
        <taxon>Chloropicales</taxon>
        <taxon>Chloropicaceae</taxon>
        <taxon>Chloropicon</taxon>
    </lineage>
</organism>
<evidence type="ECO:0000313" key="3">
    <source>
        <dbReference type="Proteomes" id="UP001472866"/>
    </source>
</evidence>
<feature type="compositionally biased region" description="Basic and acidic residues" evidence="1">
    <location>
        <begin position="222"/>
        <end position="241"/>
    </location>
</feature>
<sequence length="241" mass="27036">MTTGTRGSTRGSWDEAKIMVEGQDGSGRVRYTTYSHRSVYDPNDASACCEYESFSRGIRAEGRGGLHKVLVSETHRTYQDSTGLQRLGLARTLGDQGRSLTRERLASGEERSYHNYSRLEASEAEAFDRTWQEAATTNELDRVRFLKGPSRGRALHQRPRGAATEEERAIARRGRQMFDEHTAQLVRRARELGQPGVAHSPQSMGGRGPRHPAGSAIGSGGSRDEREAREWARREAERFWN</sequence>